<protein>
    <submittedName>
        <fullName evidence="1">Uncharacterized protein</fullName>
    </submittedName>
</protein>
<organism evidence="1 2">
    <name type="scientific">Armillaria solidipes</name>
    <dbReference type="NCBI Taxonomy" id="1076256"/>
    <lineage>
        <taxon>Eukaryota</taxon>
        <taxon>Fungi</taxon>
        <taxon>Dikarya</taxon>
        <taxon>Basidiomycota</taxon>
        <taxon>Agaricomycotina</taxon>
        <taxon>Agaricomycetes</taxon>
        <taxon>Agaricomycetidae</taxon>
        <taxon>Agaricales</taxon>
        <taxon>Marasmiineae</taxon>
        <taxon>Physalacriaceae</taxon>
        <taxon>Armillaria</taxon>
    </lineage>
</organism>
<dbReference type="EMBL" id="KZ293449">
    <property type="protein sequence ID" value="PBK64776.1"/>
    <property type="molecule type" value="Genomic_DNA"/>
</dbReference>
<dbReference type="AlphaFoldDB" id="A0A2H3BNZ0"/>
<name>A0A2H3BNZ0_9AGAR</name>
<proteinExistence type="predicted"/>
<evidence type="ECO:0000313" key="2">
    <source>
        <dbReference type="Proteomes" id="UP000218334"/>
    </source>
</evidence>
<keyword evidence="2" id="KW-1185">Reference proteome</keyword>
<accession>A0A2H3BNZ0</accession>
<evidence type="ECO:0000313" key="1">
    <source>
        <dbReference type="EMBL" id="PBK64776.1"/>
    </source>
</evidence>
<sequence>MAVSYFGDRDGWNDHQREQRRVEVTGVNVALDSSSIGAGAPTKHTDSFFRRMLLSCFSAAGTNVIVERTKTAPRTILGFYRSIFPSSYVTLRAAPTSRLYTLYRVPASQAVVQEFGGAIHRRPRSEPLPCAIHYPTATPSKPGELGGYAFSGMELQILLPRLPFGSLSSWTFFPRHRPFSNDTYSASLDFVRPWLPCIVFLHALCGRWRETAASWTDRLEQAGLKDGLAGRRGRMDVRVFYGIFPSHTFKTKA</sequence>
<gene>
    <name evidence="1" type="ORF">ARMSODRAFT_1022764</name>
</gene>
<reference evidence="2" key="1">
    <citation type="journal article" date="2017" name="Nat. Ecol. Evol.">
        <title>Genome expansion and lineage-specific genetic innovations in the forest pathogenic fungi Armillaria.</title>
        <authorList>
            <person name="Sipos G."/>
            <person name="Prasanna A.N."/>
            <person name="Walter M.C."/>
            <person name="O'Connor E."/>
            <person name="Balint B."/>
            <person name="Krizsan K."/>
            <person name="Kiss B."/>
            <person name="Hess J."/>
            <person name="Varga T."/>
            <person name="Slot J."/>
            <person name="Riley R."/>
            <person name="Boka B."/>
            <person name="Rigling D."/>
            <person name="Barry K."/>
            <person name="Lee J."/>
            <person name="Mihaltcheva S."/>
            <person name="LaButti K."/>
            <person name="Lipzen A."/>
            <person name="Waldron R."/>
            <person name="Moloney N.M."/>
            <person name="Sperisen C."/>
            <person name="Kredics L."/>
            <person name="Vagvoelgyi C."/>
            <person name="Patrignani A."/>
            <person name="Fitzpatrick D."/>
            <person name="Nagy I."/>
            <person name="Doyle S."/>
            <person name="Anderson J.B."/>
            <person name="Grigoriev I.V."/>
            <person name="Gueldener U."/>
            <person name="Muensterkoetter M."/>
            <person name="Nagy L.G."/>
        </authorList>
    </citation>
    <scope>NUCLEOTIDE SEQUENCE [LARGE SCALE GENOMIC DNA]</scope>
    <source>
        <strain evidence="2">28-4</strain>
    </source>
</reference>
<dbReference type="Proteomes" id="UP000218334">
    <property type="component" value="Unassembled WGS sequence"/>
</dbReference>